<feature type="region of interest" description="Disordered" evidence="1">
    <location>
        <begin position="1"/>
        <end position="34"/>
    </location>
</feature>
<comment type="caution">
    <text evidence="2">The sequence shown here is derived from an EMBL/GenBank/DDBJ whole genome shotgun (WGS) entry which is preliminary data.</text>
</comment>
<protein>
    <submittedName>
        <fullName evidence="2">Uncharacterized protein</fullName>
    </submittedName>
</protein>
<reference evidence="2" key="1">
    <citation type="journal article" date="2022" name="bioRxiv">
        <title>Sequencing and chromosome-scale assembly of the giantPleurodeles waltlgenome.</title>
        <authorList>
            <person name="Brown T."/>
            <person name="Elewa A."/>
            <person name="Iarovenko S."/>
            <person name="Subramanian E."/>
            <person name="Araus A.J."/>
            <person name="Petzold A."/>
            <person name="Susuki M."/>
            <person name="Suzuki K.-i.T."/>
            <person name="Hayashi T."/>
            <person name="Toyoda A."/>
            <person name="Oliveira C."/>
            <person name="Osipova E."/>
            <person name="Leigh N.D."/>
            <person name="Simon A."/>
            <person name="Yun M.H."/>
        </authorList>
    </citation>
    <scope>NUCLEOTIDE SEQUENCE</scope>
    <source>
        <strain evidence="2">20211129_DDA</strain>
        <tissue evidence="2">Liver</tissue>
    </source>
</reference>
<name>A0AAV7SHL7_PLEWA</name>
<dbReference type="Proteomes" id="UP001066276">
    <property type="component" value="Chromosome 4_2"/>
</dbReference>
<proteinExistence type="predicted"/>
<evidence type="ECO:0000313" key="2">
    <source>
        <dbReference type="EMBL" id="KAJ1163559.1"/>
    </source>
</evidence>
<sequence>MGPTEASIQLAWGDNMSPTGQHWTHRQRQGGPKDQLATCGGTHPLIGPIWGAVYGPVWSATRTLAGAGQASRSPLFLFIAGPNPGPSLDHLRTKAEA</sequence>
<organism evidence="2 3">
    <name type="scientific">Pleurodeles waltl</name>
    <name type="common">Iberian ribbed newt</name>
    <dbReference type="NCBI Taxonomy" id="8319"/>
    <lineage>
        <taxon>Eukaryota</taxon>
        <taxon>Metazoa</taxon>
        <taxon>Chordata</taxon>
        <taxon>Craniata</taxon>
        <taxon>Vertebrata</taxon>
        <taxon>Euteleostomi</taxon>
        <taxon>Amphibia</taxon>
        <taxon>Batrachia</taxon>
        <taxon>Caudata</taxon>
        <taxon>Salamandroidea</taxon>
        <taxon>Salamandridae</taxon>
        <taxon>Pleurodelinae</taxon>
        <taxon>Pleurodeles</taxon>
    </lineage>
</organism>
<evidence type="ECO:0000256" key="1">
    <source>
        <dbReference type="SAM" id="MobiDB-lite"/>
    </source>
</evidence>
<dbReference type="AlphaFoldDB" id="A0AAV7SHL7"/>
<dbReference type="EMBL" id="JANPWB010000008">
    <property type="protein sequence ID" value="KAJ1163559.1"/>
    <property type="molecule type" value="Genomic_DNA"/>
</dbReference>
<evidence type="ECO:0000313" key="3">
    <source>
        <dbReference type="Proteomes" id="UP001066276"/>
    </source>
</evidence>
<keyword evidence="3" id="KW-1185">Reference proteome</keyword>
<accession>A0AAV7SHL7</accession>
<gene>
    <name evidence="2" type="ORF">NDU88_004017</name>
</gene>